<proteinExistence type="inferred from homology"/>
<evidence type="ECO:0000256" key="3">
    <source>
        <dbReference type="ARBA" id="ARBA00005712"/>
    </source>
</evidence>
<dbReference type="GO" id="GO:0012505">
    <property type="term" value="C:endomembrane system"/>
    <property type="evidence" value="ECO:0007669"/>
    <property type="project" value="UniProtKB-SubCell"/>
</dbReference>
<dbReference type="OrthoDB" id="272739at2"/>
<dbReference type="CDD" id="cd12152">
    <property type="entry name" value="F1-ATPase_delta"/>
    <property type="match status" value="1"/>
</dbReference>
<dbReference type="NCBIfam" id="TIGR03166">
    <property type="entry name" value="alt_F1F0_F1_eps"/>
    <property type="match status" value="1"/>
</dbReference>
<keyword evidence="7" id="KW-0472">Membrane</keyword>
<feature type="domain" description="ATP synthase F1 complex delta/epsilon subunit N-terminal" evidence="9">
    <location>
        <begin position="1"/>
        <end position="80"/>
    </location>
</feature>
<comment type="subcellular location">
    <subcellularLocation>
        <location evidence="2">Endomembrane system</location>
        <topology evidence="2">Peripheral membrane protein</topology>
    </subcellularLocation>
</comment>
<dbReference type="RefSeq" id="WP_134490659.1">
    <property type="nucleotide sequence ID" value="NZ_CP139089.1"/>
</dbReference>
<dbReference type="InterPro" id="IPR001469">
    <property type="entry name" value="ATP_synth_F1_dsu/esu"/>
</dbReference>
<protein>
    <submittedName>
        <fullName evidence="10">ATP synthase epsilon chain 2</fullName>
    </submittedName>
</protein>
<comment type="similarity">
    <text evidence="3">Belongs to the ATPase epsilon chain family.</text>
</comment>
<evidence type="ECO:0000256" key="7">
    <source>
        <dbReference type="ARBA" id="ARBA00023136"/>
    </source>
</evidence>
<dbReference type="InterPro" id="IPR036771">
    <property type="entry name" value="ATPsynth_dsu/esu_N"/>
</dbReference>
<comment type="function">
    <text evidence="1">Produces ATP from ADP in the presence of a proton gradient across the membrane.</text>
</comment>
<dbReference type="NCBIfam" id="NF009981">
    <property type="entry name" value="PRK13447.1"/>
    <property type="match status" value="1"/>
</dbReference>
<gene>
    <name evidence="10" type="primary">atpC</name>
    <name evidence="10" type="ORF">MTUNDRAET4_3183</name>
</gene>
<evidence type="ECO:0000259" key="9">
    <source>
        <dbReference type="Pfam" id="PF02823"/>
    </source>
</evidence>
<evidence type="ECO:0000256" key="2">
    <source>
        <dbReference type="ARBA" id="ARBA00004184"/>
    </source>
</evidence>
<evidence type="ECO:0000256" key="8">
    <source>
        <dbReference type="ARBA" id="ARBA00023196"/>
    </source>
</evidence>
<dbReference type="EMBL" id="LR536450">
    <property type="protein sequence ID" value="VFU10070.1"/>
    <property type="molecule type" value="Genomic_DNA"/>
</dbReference>
<dbReference type="AlphaFoldDB" id="A0A4U8Z3R2"/>
<name>A0A4U8Z3R2_METTU</name>
<sequence length="139" mass="15173">MKLRIVTPLSVVVDEDGVLALRAEDCSGGFGILPRHADFLTSLVISIVSWKSGDGKRRYCAVRRGVLSVTGGEAIAIATREAVAGEDLLTLDQTVLSRFRADIETERTERVESTRLQLNAIRQIMRHLRPDGRGATGSL</sequence>
<evidence type="ECO:0000256" key="5">
    <source>
        <dbReference type="ARBA" id="ARBA00022781"/>
    </source>
</evidence>
<evidence type="ECO:0000313" key="11">
    <source>
        <dbReference type="Proteomes" id="UP000294360"/>
    </source>
</evidence>
<dbReference type="GO" id="GO:0045259">
    <property type="term" value="C:proton-transporting ATP synthase complex"/>
    <property type="evidence" value="ECO:0007669"/>
    <property type="project" value="UniProtKB-KW"/>
</dbReference>
<dbReference type="GO" id="GO:0046933">
    <property type="term" value="F:proton-transporting ATP synthase activity, rotational mechanism"/>
    <property type="evidence" value="ECO:0007669"/>
    <property type="project" value="InterPro"/>
</dbReference>
<keyword evidence="6" id="KW-0406">Ion transport</keyword>
<evidence type="ECO:0000256" key="6">
    <source>
        <dbReference type="ARBA" id="ARBA00023065"/>
    </source>
</evidence>
<evidence type="ECO:0000256" key="4">
    <source>
        <dbReference type="ARBA" id="ARBA00022448"/>
    </source>
</evidence>
<evidence type="ECO:0000313" key="10">
    <source>
        <dbReference type="EMBL" id="VFU10070.1"/>
    </source>
</evidence>
<keyword evidence="4" id="KW-0813">Transport</keyword>
<organism evidence="10 11">
    <name type="scientific">Methylocella tundrae</name>
    <dbReference type="NCBI Taxonomy" id="227605"/>
    <lineage>
        <taxon>Bacteria</taxon>
        <taxon>Pseudomonadati</taxon>
        <taxon>Pseudomonadota</taxon>
        <taxon>Alphaproteobacteria</taxon>
        <taxon>Hyphomicrobiales</taxon>
        <taxon>Beijerinckiaceae</taxon>
        <taxon>Methylocella</taxon>
    </lineage>
</organism>
<reference evidence="10 11" key="1">
    <citation type="submission" date="2019-03" db="EMBL/GenBank/DDBJ databases">
        <authorList>
            <person name="Kox A.R. M."/>
        </authorList>
    </citation>
    <scope>NUCLEOTIDE SEQUENCE [LARGE SCALE GENOMIC DNA]</scope>
    <source>
        <strain evidence="10">MTUNDRAET4 annotated genome</strain>
    </source>
</reference>
<dbReference type="SUPFAM" id="SSF51344">
    <property type="entry name" value="Epsilon subunit of F1F0-ATP synthase N-terminal domain"/>
    <property type="match status" value="1"/>
</dbReference>
<dbReference type="InterPro" id="IPR020546">
    <property type="entry name" value="ATP_synth_F1_dsu/esu_N"/>
</dbReference>
<keyword evidence="8" id="KW-0066">ATP synthesis</keyword>
<keyword evidence="5" id="KW-0375">Hydrogen ion transport</keyword>
<dbReference type="Gene3D" id="2.60.15.10">
    <property type="entry name" value="F0F1 ATP synthase delta/epsilon subunit, N-terminal"/>
    <property type="match status" value="1"/>
</dbReference>
<dbReference type="KEGG" id="mtun:MTUNDRAET4_3183"/>
<dbReference type="Pfam" id="PF02823">
    <property type="entry name" value="ATP-synt_DE_N"/>
    <property type="match status" value="1"/>
</dbReference>
<keyword evidence="8" id="KW-0139">CF(1)</keyword>
<dbReference type="Proteomes" id="UP000294360">
    <property type="component" value="Chromosome"/>
</dbReference>
<accession>A0A4U8Z3R2</accession>
<evidence type="ECO:0000256" key="1">
    <source>
        <dbReference type="ARBA" id="ARBA00003543"/>
    </source>
</evidence>
<dbReference type="InterPro" id="IPR024037">
    <property type="entry name" value="Alt_ATP_synth_F1_esu"/>
</dbReference>